<evidence type="ECO:0000313" key="3">
    <source>
        <dbReference type="EMBL" id="RFU85242.1"/>
    </source>
</evidence>
<proteinExistence type="predicted"/>
<dbReference type="InterPro" id="IPR003594">
    <property type="entry name" value="HATPase_dom"/>
</dbReference>
<name>A0A372M2V6_9ACTN</name>
<dbReference type="CDD" id="cd16936">
    <property type="entry name" value="HATPase_RsbW-like"/>
    <property type="match status" value="1"/>
</dbReference>
<dbReference type="OrthoDB" id="3852691at2"/>
<accession>A0A372M2V6</accession>
<dbReference type="GO" id="GO:0005524">
    <property type="term" value="F:ATP binding"/>
    <property type="evidence" value="ECO:0007669"/>
    <property type="project" value="UniProtKB-KW"/>
</dbReference>
<dbReference type="Pfam" id="PF13581">
    <property type="entry name" value="HATPase_c_2"/>
    <property type="match status" value="1"/>
</dbReference>
<feature type="domain" description="Histidine kinase/HSP90-like ATPase" evidence="2">
    <location>
        <begin position="19"/>
        <end position="124"/>
    </location>
</feature>
<keyword evidence="1" id="KW-0418">Kinase</keyword>
<sequence>MHHHAGTVVGDRRCRFELAARADSVARARRLARHHLSSWSIGDDTCETAALVISELVTNAVVHTVSEQIVCELRDDSDARTLRIVVRDEGCADGTPSPHPSRAGDDDHGRGLLLVSAVSKAWGAQEADGGLGLVVWAELAREGGPGCV</sequence>
<evidence type="ECO:0000313" key="4">
    <source>
        <dbReference type="Proteomes" id="UP000263094"/>
    </source>
</evidence>
<gene>
    <name evidence="3" type="ORF">DY218_18270</name>
</gene>
<dbReference type="InterPro" id="IPR036890">
    <property type="entry name" value="HATPase_C_sf"/>
</dbReference>
<evidence type="ECO:0000259" key="2">
    <source>
        <dbReference type="Pfam" id="PF13581"/>
    </source>
</evidence>
<dbReference type="SUPFAM" id="SSF55874">
    <property type="entry name" value="ATPase domain of HSP90 chaperone/DNA topoisomerase II/histidine kinase"/>
    <property type="match status" value="1"/>
</dbReference>
<organism evidence="3 4">
    <name type="scientific">Streptomyces triticagri</name>
    <dbReference type="NCBI Taxonomy" id="2293568"/>
    <lineage>
        <taxon>Bacteria</taxon>
        <taxon>Bacillati</taxon>
        <taxon>Actinomycetota</taxon>
        <taxon>Actinomycetes</taxon>
        <taxon>Kitasatosporales</taxon>
        <taxon>Streptomycetaceae</taxon>
        <taxon>Streptomyces</taxon>
    </lineage>
</organism>
<protein>
    <submittedName>
        <fullName evidence="3">ATP-binding protein</fullName>
    </submittedName>
</protein>
<dbReference type="PANTHER" id="PTHR35526">
    <property type="entry name" value="ANTI-SIGMA-F FACTOR RSBW-RELATED"/>
    <property type="match status" value="1"/>
</dbReference>
<dbReference type="EMBL" id="QUAK01000099">
    <property type="protein sequence ID" value="RFU85242.1"/>
    <property type="molecule type" value="Genomic_DNA"/>
</dbReference>
<keyword evidence="1" id="KW-0723">Serine/threonine-protein kinase</keyword>
<keyword evidence="4" id="KW-1185">Reference proteome</keyword>
<keyword evidence="1" id="KW-0808">Transferase</keyword>
<comment type="caution">
    <text evidence="3">The sequence shown here is derived from an EMBL/GenBank/DDBJ whole genome shotgun (WGS) entry which is preliminary data.</text>
</comment>
<dbReference type="AlphaFoldDB" id="A0A372M2V6"/>
<keyword evidence="3" id="KW-0547">Nucleotide-binding</keyword>
<dbReference type="GO" id="GO:0004674">
    <property type="term" value="F:protein serine/threonine kinase activity"/>
    <property type="evidence" value="ECO:0007669"/>
    <property type="project" value="UniProtKB-KW"/>
</dbReference>
<keyword evidence="3" id="KW-0067">ATP-binding</keyword>
<dbReference type="InterPro" id="IPR050267">
    <property type="entry name" value="Anti-sigma-factor_SerPK"/>
</dbReference>
<dbReference type="Gene3D" id="3.30.565.10">
    <property type="entry name" value="Histidine kinase-like ATPase, C-terminal domain"/>
    <property type="match status" value="1"/>
</dbReference>
<evidence type="ECO:0000256" key="1">
    <source>
        <dbReference type="ARBA" id="ARBA00022527"/>
    </source>
</evidence>
<dbReference type="Proteomes" id="UP000263094">
    <property type="component" value="Unassembled WGS sequence"/>
</dbReference>
<reference evidence="3 4" key="1">
    <citation type="submission" date="2018-08" db="EMBL/GenBank/DDBJ databases">
        <title>Isolation, diversity and antifungal activity of Actinobacteria from wheat.</title>
        <authorList>
            <person name="Han C."/>
        </authorList>
    </citation>
    <scope>NUCLEOTIDE SEQUENCE [LARGE SCALE GENOMIC DNA]</scope>
    <source>
        <strain evidence="3 4">NEAU-YY421</strain>
    </source>
</reference>
<dbReference type="PANTHER" id="PTHR35526:SF3">
    <property type="entry name" value="ANTI-SIGMA-F FACTOR RSBW"/>
    <property type="match status" value="1"/>
</dbReference>